<dbReference type="AlphaFoldDB" id="A0A165Q2P8"/>
<keyword evidence="2" id="KW-1185">Reference proteome</keyword>
<evidence type="ECO:0000313" key="2">
    <source>
        <dbReference type="Proteomes" id="UP000076761"/>
    </source>
</evidence>
<accession>A0A165Q2P8</accession>
<organism evidence="1 2">
    <name type="scientific">Neolentinus lepideus HHB14362 ss-1</name>
    <dbReference type="NCBI Taxonomy" id="1314782"/>
    <lineage>
        <taxon>Eukaryota</taxon>
        <taxon>Fungi</taxon>
        <taxon>Dikarya</taxon>
        <taxon>Basidiomycota</taxon>
        <taxon>Agaricomycotina</taxon>
        <taxon>Agaricomycetes</taxon>
        <taxon>Gloeophyllales</taxon>
        <taxon>Gloeophyllaceae</taxon>
        <taxon>Neolentinus</taxon>
    </lineage>
</organism>
<protein>
    <submittedName>
        <fullName evidence="1">Uncharacterized protein</fullName>
    </submittedName>
</protein>
<reference evidence="1 2" key="1">
    <citation type="journal article" date="2016" name="Mol. Biol. Evol.">
        <title>Comparative Genomics of Early-Diverging Mushroom-Forming Fungi Provides Insights into the Origins of Lignocellulose Decay Capabilities.</title>
        <authorList>
            <person name="Nagy L.G."/>
            <person name="Riley R."/>
            <person name="Tritt A."/>
            <person name="Adam C."/>
            <person name="Daum C."/>
            <person name="Floudas D."/>
            <person name="Sun H."/>
            <person name="Yadav J.S."/>
            <person name="Pangilinan J."/>
            <person name="Larsson K.H."/>
            <person name="Matsuura K."/>
            <person name="Barry K."/>
            <person name="Labutti K."/>
            <person name="Kuo R."/>
            <person name="Ohm R.A."/>
            <person name="Bhattacharya S.S."/>
            <person name="Shirouzu T."/>
            <person name="Yoshinaga Y."/>
            <person name="Martin F.M."/>
            <person name="Grigoriev I.V."/>
            <person name="Hibbett D.S."/>
        </authorList>
    </citation>
    <scope>NUCLEOTIDE SEQUENCE [LARGE SCALE GENOMIC DNA]</scope>
    <source>
        <strain evidence="1 2">HHB14362 ss-1</strain>
    </source>
</reference>
<dbReference type="Proteomes" id="UP000076761">
    <property type="component" value="Unassembled WGS sequence"/>
</dbReference>
<dbReference type="EMBL" id="KV425602">
    <property type="protein sequence ID" value="KZT21834.1"/>
    <property type="molecule type" value="Genomic_DNA"/>
</dbReference>
<proteinExistence type="predicted"/>
<gene>
    <name evidence="1" type="ORF">NEOLEDRAFT_1138832</name>
</gene>
<name>A0A165Q2P8_9AGAM</name>
<dbReference type="InParanoid" id="A0A165Q2P8"/>
<evidence type="ECO:0000313" key="1">
    <source>
        <dbReference type="EMBL" id="KZT21834.1"/>
    </source>
</evidence>
<sequence>MAYQQICTDQSTQHPFAVPTTPHHPAQLSSPISPYVQYTYPPQNYALYPSIPGI</sequence>